<keyword evidence="3 8" id="KW-0805">Transcription regulation</keyword>
<keyword evidence="12" id="KW-0648">Protein biosynthesis</keyword>
<evidence type="ECO:0000256" key="2">
    <source>
        <dbReference type="ARBA" id="ARBA00013729"/>
    </source>
</evidence>
<dbReference type="InterPro" id="IPR023459">
    <property type="entry name" value="Tscrpt_elong_fac_GreA/B_fam"/>
</dbReference>
<dbReference type="InterPro" id="IPR022691">
    <property type="entry name" value="Tscrpt_elong_fac_GreA/B_N"/>
</dbReference>
<evidence type="ECO:0000256" key="1">
    <source>
        <dbReference type="ARBA" id="ARBA00008213"/>
    </source>
</evidence>
<dbReference type="HAMAP" id="MF_00105">
    <property type="entry name" value="GreA_GreB"/>
    <property type="match status" value="1"/>
</dbReference>
<evidence type="ECO:0000256" key="3">
    <source>
        <dbReference type="ARBA" id="ARBA00023015"/>
    </source>
</evidence>
<evidence type="ECO:0000256" key="9">
    <source>
        <dbReference type="RuleBase" id="RU000556"/>
    </source>
</evidence>
<organism evidence="12 13">
    <name type="scientific">Candidatus Wolfebacteria bacterium CG03_land_8_20_14_0_80_36_15</name>
    <dbReference type="NCBI Taxonomy" id="1975067"/>
    <lineage>
        <taxon>Bacteria</taxon>
        <taxon>Candidatus Wolfeibacteriota</taxon>
    </lineage>
</organism>
<dbReference type="NCBIfam" id="NF001263">
    <property type="entry name" value="PRK00226.1-4"/>
    <property type="match status" value="1"/>
</dbReference>
<dbReference type="GO" id="GO:0003677">
    <property type="term" value="F:DNA binding"/>
    <property type="evidence" value="ECO:0007669"/>
    <property type="project" value="UniProtKB-UniRule"/>
</dbReference>
<dbReference type="FunFam" id="3.10.50.30:FF:000001">
    <property type="entry name" value="Transcription elongation factor GreA"/>
    <property type="match status" value="1"/>
</dbReference>
<dbReference type="GO" id="GO:0006354">
    <property type="term" value="P:DNA-templated transcription elongation"/>
    <property type="evidence" value="ECO:0007669"/>
    <property type="project" value="TreeGrafter"/>
</dbReference>
<dbReference type="GO" id="GO:0070063">
    <property type="term" value="F:RNA polymerase binding"/>
    <property type="evidence" value="ECO:0007669"/>
    <property type="project" value="InterPro"/>
</dbReference>
<dbReference type="InterPro" id="IPR006359">
    <property type="entry name" value="Tscrpt_elong_fac_GreA"/>
</dbReference>
<dbReference type="SUPFAM" id="SSF54534">
    <property type="entry name" value="FKBP-like"/>
    <property type="match status" value="1"/>
</dbReference>
<feature type="domain" description="Transcription elongation factor GreA/GreB N-terminal" evidence="11">
    <location>
        <begin position="9"/>
        <end position="78"/>
    </location>
</feature>
<dbReference type="PANTHER" id="PTHR30437">
    <property type="entry name" value="TRANSCRIPTION ELONGATION FACTOR GREA"/>
    <property type="match status" value="1"/>
</dbReference>
<keyword evidence="4 8" id="KW-0238">DNA-binding</keyword>
<dbReference type="InterPro" id="IPR036805">
    <property type="entry name" value="Tscrpt_elong_fac_GreA/B_N_sf"/>
</dbReference>
<keyword evidence="5 8" id="KW-0804">Transcription</keyword>
<dbReference type="Gene3D" id="3.10.50.30">
    <property type="entry name" value="Transcription elongation factor, GreA/GreB, C-terminal domain"/>
    <property type="match status" value="1"/>
</dbReference>
<evidence type="ECO:0000256" key="5">
    <source>
        <dbReference type="ARBA" id="ARBA00023163"/>
    </source>
</evidence>
<evidence type="ECO:0000259" key="10">
    <source>
        <dbReference type="Pfam" id="PF01272"/>
    </source>
</evidence>
<dbReference type="GO" id="GO:0003746">
    <property type="term" value="F:translation elongation factor activity"/>
    <property type="evidence" value="ECO:0007669"/>
    <property type="project" value="UniProtKB-KW"/>
</dbReference>
<dbReference type="Proteomes" id="UP000230131">
    <property type="component" value="Unassembled WGS sequence"/>
</dbReference>
<feature type="domain" description="Transcription elongation factor GreA/GreB C-terminal" evidence="10">
    <location>
        <begin position="84"/>
        <end position="155"/>
    </location>
</feature>
<dbReference type="Gene3D" id="1.10.287.180">
    <property type="entry name" value="Transcription elongation factor, GreA/GreB, N-terminal domain"/>
    <property type="match status" value="1"/>
</dbReference>
<dbReference type="NCBIfam" id="TIGR01462">
    <property type="entry name" value="greA"/>
    <property type="match status" value="1"/>
</dbReference>
<sequence>MLTKPQKYYLTREKINLLKEELRRLKEIERPETIERLKSSKEYGDLSENSEFFEAQDALSRIEAKILEIEDLIKNAVVIRKTSKKDKVGVGSIIEVKKNDQVFRYRIIGPFEARPEENLISNESPLGRAFLNKKVGEEVIVKTPQGEVKYIILKIG</sequence>
<name>A0A2M7B7I3_9BACT</name>
<reference evidence="13" key="1">
    <citation type="submission" date="2017-09" db="EMBL/GenBank/DDBJ databases">
        <title>Depth-based differentiation of microbial function through sediment-hosted aquifers and enrichment of novel symbionts in the deep terrestrial subsurface.</title>
        <authorList>
            <person name="Probst A.J."/>
            <person name="Ladd B."/>
            <person name="Jarett J.K."/>
            <person name="Geller-Mcgrath D.E."/>
            <person name="Sieber C.M.K."/>
            <person name="Emerson J.B."/>
            <person name="Anantharaman K."/>
            <person name="Thomas B.C."/>
            <person name="Malmstrom R."/>
            <person name="Stieglmeier M."/>
            <person name="Klingl A."/>
            <person name="Woyke T."/>
            <person name="Ryan C.M."/>
            <person name="Banfield J.F."/>
        </authorList>
    </citation>
    <scope>NUCLEOTIDE SEQUENCE [LARGE SCALE GENOMIC DNA]</scope>
</reference>
<evidence type="ECO:0000256" key="7">
    <source>
        <dbReference type="ARBA" id="ARBA00030776"/>
    </source>
</evidence>
<dbReference type="EMBL" id="PEVH01000059">
    <property type="protein sequence ID" value="PIU99039.1"/>
    <property type="molecule type" value="Genomic_DNA"/>
</dbReference>
<evidence type="ECO:0000313" key="12">
    <source>
        <dbReference type="EMBL" id="PIU99039.1"/>
    </source>
</evidence>
<evidence type="ECO:0000256" key="4">
    <source>
        <dbReference type="ARBA" id="ARBA00023125"/>
    </source>
</evidence>
<gene>
    <name evidence="8" type="primary">greA</name>
    <name evidence="12" type="ORF">COS59_01900</name>
</gene>
<accession>A0A2M7B7I3</accession>
<proteinExistence type="inferred from homology"/>
<keyword evidence="12" id="KW-0251">Elongation factor</keyword>
<evidence type="ECO:0000313" key="13">
    <source>
        <dbReference type="Proteomes" id="UP000230131"/>
    </source>
</evidence>
<evidence type="ECO:0000256" key="8">
    <source>
        <dbReference type="HAMAP-Rule" id="MF_00105"/>
    </source>
</evidence>
<evidence type="ECO:0000256" key="6">
    <source>
        <dbReference type="ARBA" id="ARBA00024916"/>
    </source>
</evidence>
<dbReference type="PANTHER" id="PTHR30437:SF4">
    <property type="entry name" value="TRANSCRIPTION ELONGATION FACTOR GREA"/>
    <property type="match status" value="1"/>
</dbReference>
<dbReference type="GO" id="GO:0032784">
    <property type="term" value="P:regulation of DNA-templated transcription elongation"/>
    <property type="evidence" value="ECO:0007669"/>
    <property type="project" value="UniProtKB-UniRule"/>
</dbReference>
<comment type="function">
    <text evidence="6 8 9">Necessary for efficient RNA polymerase transcription elongation past template-encoded arresting sites. The arresting sites in DNA have the property of trapping a certain fraction of elongating RNA polymerases that pass through, resulting in locked ternary complexes. Cleavage of the nascent transcript by cleavage factors such as GreA or GreB allows the resumption of elongation from the new 3'terminus. GreA releases sequences of 2 to 3 nucleotides.</text>
</comment>
<dbReference type="FunFam" id="1.10.287.180:FF:000001">
    <property type="entry name" value="Transcription elongation factor GreA"/>
    <property type="match status" value="1"/>
</dbReference>
<comment type="similarity">
    <text evidence="1 8 9">Belongs to the GreA/GreB family.</text>
</comment>
<dbReference type="Pfam" id="PF03449">
    <property type="entry name" value="GreA_GreB_N"/>
    <property type="match status" value="1"/>
</dbReference>
<protein>
    <recommendedName>
        <fullName evidence="2 8">Transcription elongation factor GreA</fullName>
    </recommendedName>
    <alternativeName>
        <fullName evidence="7 8">Transcript cleavage factor GreA</fullName>
    </alternativeName>
</protein>
<evidence type="ECO:0000259" key="11">
    <source>
        <dbReference type="Pfam" id="PF03449"/>
    </source>
</evidence>
<dbReference type="AlphaFoldDB" id="A0A2M7B7I3"/>
<dbReference type="SUPFAM" id="SSF46557">
    <property type="entry name" value="GreA transcript cleavage protein, N-terminal domain"/>
    <property type="match status" value="1"/>
</dbReference>
<dbReference type="PIRSF" id="PIRSF006092">
    <property type="entry name" value="GreA_GreB"/>
    <property type="match status" value="1"/>
</dbReference>
<dbReference type="InterPro" id="IPR001437">
    <property type="entry name" value="Tscrpt_elong_fac_GreA/B_C"/>
</dbReference>
<dbReference type="InterPro" id="IPR028624">
    <property type="entry name" value="Tscrpt_elong_fac_GreA/B"/>
</dbReference>
<dbReference type="InterPro" id="IPR036953">
    <property type="entry name" value="GreA/GreB_C_sf"/>
</dbReference>
<comment type="caution">
    <text evidence="12">The sequence shown here is derived from an EMBL/GenBank/DDBJ whole genome shotgun (WGS) entry which is preliminary data.</text>
</comment>
<dbReference type="Pfam" id="PF01272">
    <property type="entry name" value="GreA_GreB"/>
    <property type="match status" value="1"/>
</dbReference>